<protein>
    <submittedName>
        <fullName evidence="2">Uncharacterized protein</fullName>
    </submittedName>
</protein>
<name>A0A9P4R037_9PLEO</name>
<sequence>MADSPDQEASYSPSEGRPPSTLGVPQQTPSRSTSPTQYEFIMTTGDESATTRKKNLKTVRSQVMKNFLAQQQQRQGRAPGESSKASDRRRDKQRARSSRSASREYQHGQSPASPAISEGAFSIATQAGPLLSDFSYSDPFASIGERPLHGHQQFALDFSFTLPQDEVALMAQTYLTSLLEDKRNGMLQPSFQTLNSKGETVRLVKDILGICGNDVPESVVFSVKLLSFGCRIVEARGGIRTLDFELQRAITWTTYSLAGVLQRAPHFPPPLFPETGSFPLAFLDDAQIRAWRTVKRFPKNHSFVFDMVLRMQQLSLAMSSEWYDDVDQRAVSNLYFEALNNVLTVPLEEPWNANLASGSQGQEMATMFRVWAAGSPLFIWATARHVRSRSGATVTACSYDPIYARIRAILDSAGGYHAWPRGKGLEPVLVTLFYCVESCDPNNLWRPWLMENLRKVSEMSKLKTVEDFKKILEYFPCTDQHKAAAGELWNEMFHGGSGAVLNVRDWERWDYIYVLVMFDTSS</sequence>
<dbReference type="EMBL" id="ML996150">
    <property type="protein sequence ID" value="KAF2734246.1"/>
    <property type="molecule type" value="Genomic_DNA"/>
</dbReference>
<dbReference type="Proteomes" id="UP000799444">
    <property type="component" value="Unassembled WGS sequence"/>
</dbReference>
<organism evidence="2 3">
    <name type="scientific">Polyplosphaeria fusca</name>
    <dbReference type="NCBI Taxonomy" id="682080"/>
    <lineage>
        <taxon>Eukaryota</taxon>
        <taxon>Fungi</taxon>
        <taxon>Dikarya</taxon>
        <taxon>Ascomycota</taxon>
        <taxon>Pezizomycotina</taxon>
        <taxon>Dothideomycetes</taxon>
        <taxon>Pleosporomycetidae</taxon>
        <taxon>Pleosporales</taxon>
        <taxon>Tetraplosphaeriaceae</taxon>
        <taxon>Polyplosphaeria</taxon>
    </lineage>
</organism>
<evidence type="ECO:0000313" key="2">
    <source>
        <dbReference type="EMBL" id="KAF2734246.1"/>
    </source>
</evidence>
<dbReference type="AlphaFoldDB" id="A0A9P4R037"/>
<keyword evidence="3" id="KW-1185">Reference proteome</keyword>
<dbReference type="OrthoDB" id="4158087at2759"/>
<evidence type="ECO:0000313" key="3">
    <source>
        <dbReference type="Proteomes" id="UP000799444"/>
    </source>
</evidence>
<feature type="compositionally biased region" description="Polar residues" evidence="1">
    <location>
        <begin position="23"/>
        <end position="37"/>
    </location>
</feature>
<comment type="caution">
    <text evidence="2">The sequence shown here is derived from an EMBL/GenBank/DDBJ whole genome shotgun (WGS) entry which is preliminary data.</text>
</comment>
<reference evidence="2" key="1">
    <citation type="journal article" date="2020" name="Stud. Mycol.">
        <title>101 Dothideomycetes genomes: a test case for predicting lifestyles and emergence of pathogens.</title>
        <authorList>
            <person name="Haridas S."/>
            <person name="Albert R."/>
            <person name="Binder M."/>
            <person name="Bloem J."/>
            <person name="Labutti K."/>
            <person name="Salamov A."/>
            <person name="Andreopoulos B."/>
            <person name="Baker S."/>
            <person name="Barry K."/>
            <person name="Bills G."/>
            <person name="Bluhm B."/>
            <person name="Cannon C."/>
            <person name="Castanera R."/>
            <person name="Culley D."/>
            <person name="Daum C."/>
            <person name="Ezra D."/>
            <person name="Gonzalez J."/>
            <person name="Henrissat B."/>
            <person name="Kuo A."/>
            <person name="Liang C."/>
            <person name="Lipzen A."/>
            <person name="Lutzoni F."/>
            <person name="Magnuson J."/>
            <person name="Mondo S."/>
            <person name="Nolan M."/>
            <person name="Ohm R."/>
            <person name="Pangilinan J."/>
            <person name="Park H.-J."/>
            <person name="Ramirez L."/>
            <person name="Alfaro M."/>
            <person name="Sun H."/>
            <person name="Tritt A."/>
            <person name="Yoshinaga Y."/>
            <person name="Zwiers L.-H."/>
            <person name="Turgeon B."/>
            <person name="Goodwin S."/>
            <person name="Spatafora J."/>
            <person name="Crous P."/>
            <person name="Grigoriev I."/>
        </authorList>
    </citation>
    <scope>NUCLEOTIDE SEQUENCE</scope>
    <source>
        <strain evidence="2">CBS 125425</strain>
    </source>
</reference>
<evidence type="ECO:0000256" key="1">
    <source>
        <dbReference type="SAM" id="MobiDB-lite"/>
    </source>
</evidence>
<feature type="region of interest" description="Disordered" evidence="1">
    <location>
        <begin position="1"/>
        <end position="115"/>
    </location>
</feature>
<gene>
    <name evidence="2" type="ORF">EJ04DRAFT_552793</name>
</gene>
<accession>A0A9P4R037</accession>
<proteinExistence type="predicted"/>